<dbReference type="InParanoid" id="A0A061DQT2"/>
<sequence length="74" mass="8256">MTEPTKIARSPLRKVPCISLNMSYNDPNPNTETQRAQHAFPQASRCHCYIRTVDPTFASGTFVQVGSNFPTKAE</sequence>
<accession>A0A061DQT2</accession>
<evidence type="ECO:0000313" key="1">
    <source>
        <dbReference type="EMBL" id="EOX94466.1"/>
    </source>
</evidence>
<keyword evidence="2" id="KW-1185">Reference proteome</keyword>
<organism evidence="1 2">
    <name type="scientific">Theobroma cacao</name>
    <name type="common">Cacao</name>
    <name type="synonym">Cocoa</name>
    <dbReference type="NCBI Taxonomy" id="3641"/>
    <lineage>
        <taxon>Eukaryota</taxon>
        <taxon>Viridiplantae</taxon>
        <taxon>Streptophyta</taxon>
        <taxon>Embryophyta</taxon>
        <taxon>Tracheophyta</taxon>
        <taxon>Spermatophyta</taxon>
        <taxon>Magnoliopsida</taxon>
        <taxon>eudicotyledons</taxon>
        <taxon>Gunneridae</taxon>
        <taxon>Pentapetalae</taxon>
        <taxon>rosids</taxon>
        <taxon>malvids</taxon>
        <taxon>Malvales</taxon>
        <taxon>Malvaceae</taxon>
        <taxon>Byttnerioideae</taxon>
        <taxon>Theobroma</taxon>
    </lineage>
</organism>
<protein>
    <submittedName>
        <fullName evidence="1">Uncharacterized protein</fullName>
    </submittedName>
</protein>
<dbReference type="EMBL" id="CM001879">
    <property type="protein sequence ID" value="EOX94466.1"/>
    <property type="molecule type" value="Genomic_DNA"/>
</dbReference>
<evidence type="ECO:0000313" key="2">
    <source>
        <dbReference type="Proteomes" id="UP000026915"/>
    </source>
</evidence>
<dbReference type="HOGENOM" id="CLU_2692743_0_0_1"/>
<gene>
    <name evidence="1" type="ORF">TCM_004050</name>
</gene>
<dbReference type="Proteomes" id="UP000026915">
    <property type="component" value="Chromosome 1"/>
</dbReference>
<proteinExistence type="predicted"/>
<dbReference type="Gramene" id="EOX94466">
    <property type="protein sequence ID" value="EOX94466"/>
    <property type="gene ID" value="TCM_004050"/>
</dbReference>
<reference evidence="1 2" key="1">
    <citation type="journal article" date="2013" name="Genome Biol.">
        <title>The genome sequence of the most widely cultivated cacao type and its use to identify candidate genes regulating pod color.</title>
        <authorList>
            <person name="Motamayor J.C."/>
            <person name="Mockaitis K."/>
            <person name="Schmutz J."/>
            <person name="Haiminen N."/>
            <person name="Iii D.L."/>
            <person name="Cornejo O."/>
            <person name="Findley S.D."/>
            <person name="Zheng P."/>
            <person name="Utro F."/>
            <person name="Royaert S."/>
            <person name="Saski C."/>
            <person name="Jenkins J."/>
            <person name="Podicheti R."/>
            <person name="Zhao M."/>
            <person name="Scheffler B.E."/>
            <person name="Stack J.C."/>
            <person name="Feltus F.A."/>
            <person name="Mustiga G.M."/>
            <person name="Amores F."/>
            <person name="Phillips W."/>
            <person name="Marelli J.P."/>
            <person name="May G.D."/>
            <person name="Shapiro H."/>
            <person name="Ma J."/>
            <person name="Bustamante C.D."/>
            <person name="Schnell R.J."/>
            <person name="Main D."/>
            <person name="Gilbert D."/>
            <person name="Parida L."/>
            <person name="Kuhn D.N."/>
        </authorList>
    </citation>
    <scope>NUCLEOTIDE SEQUENCE [LARGE SCALE GENOMIC DNA]</scope>
    <source>
        <strain evidence="2">cv. Matina 1-6</strain>
    </source>
</reference>
<name>A0A061DQT2_THECC</name>
<dbReference type="AlphaFoldDB" id="A0A061DQT2"/>